<evidence type="ECO:0000313" key="9">
    <source>
        <dbReference type="EMBL" id="CDW55787.1"/>
    </source>
</evidence>
<keyword evidence="2 7" id="KW-0808">Transferase</keyword>
<feature type="transmembrane region" description="Helical" evidence="7">
    <location>
        <begin position="113"/>
        <end position="134"/>
    </location>
</feature>
<feature type="transmembrane region" description="Helical" evidence="7">
    <location>
        <begin position="76"/>
        <end position="101"/>
    </location>
</feature>
<dbReference type="AlphaFoldDB" id="A0A077Z5Q0"/>
<keyword evidence="6 7" id="KW-0012">Acyltransferase</keyword>
<dbReference type="GO" id="GO:0005783">
    <property type="term" value="C:endoplasmic reticulum"/>
    <property type="evidence" value="ECO:0007669"/>
    <property type="project" value="TreeGrafter"/>
</dbReference>
<comment type="catalytic activity">
    <reaction evidence="7">
        <text>L-cysteinyl-[protein] + hexadecanoyl-CoA = S-hexadecanoyl-L-cysteinyl-[protein] + CoA</text>
        <dbReference type="Rhea" id="RHEA:36683"/>
        <dbReference type="Rhea" id="RHEA-COMP:10131"/>
        <dbReference type="Rhea" id="RHEA-COMP:11032"/>
        <dbReference type="ChEBI" id="CHEBI:29950"/>
        <dbReference type="ChEBI" id="CHEBI:57287"/>
        <dbReference type="ChEBI" id="CHEBI:57379"/>
        <dbReference type="ChEBI" id="CHEBI:74151"/>
        <dbReference type="EC" id="2.3.1.225"/>
    </reaction>
</comment>
<evidence type="ECO:0000256" key="2">
    <source>
        <dbReference type="ARBA" id="ARBA00022679"/>
    </source>
</evidence>
<gene>
    <name evidence="9" type="ORF">TTRE_0000406001</name>
</gene>
<dbReference type="PANTHER" id="PTHR22883:SF386">
    <property type="entry name" value="PALMITOYLTRANSFERASE"/>
    <property type="match status" value="1"/>
</dbReference>
<reference evidence="9" key="1">
    <citation type="submission" date="2014-01" db="EMBL/GenBank/DDBJ databases">
        <authorList>
            <person name="Aslett M."/>
        </authorList>
    </citation>
    <scope>NUCLEOTIDE SEQUENCE</scope>
</reference>
<dbReference type="GO" id="GO:0006612">
    <property type="term" value="P:protein targeting to membrane"/>
    <property type="evidence" value="ECO:0007669"/>
    <property type="project" value="TreeGrafter"/>
</dbReference>
<dbReference type="InterPro" id="IPR001594">
    <property type="entry name" value="Palmitoyltrfase_DHHC"/>
</dbReference>
<evidence type="ECO:0000256" key="1">
    <source>
        <dbReference type="ARBA" id="ARBA00004141"/>
    </source>
</evidence>
<organism evidence="9 10">
    <name type="scientific">Trichuris trichiura</name>
    <name type="common">Whipworm</name>
    <name type="synonym">Trichocephalus trichiurus</name>
    <dbReference type="NCBI Taxonomy" id="36087"/>
    <lineage>
        <taxon>Eukaryota</taxon>
        <taxon>Metazoa</taxon>
        <taxon>Ecdysozoa</taxon>
        <taxon>Nematoda</taxon>
        <taxon>Enoplea</taxon>
        <taxon>Dorylaimia</taxon>
        <taxon>Trichinellida</taxon>
        <taxon>Trichuridae</taxon>
        <taxon>Trichuris</taxon>
    </lineage>
</organism>
<dbReference type="Pfam" id="PF01529">
    <property type="entry name" value="DHHC"/>
    <property type="match status" value="1"/>
</dbReference>
<dbReference type="InterPro" id="IPR039859">
    <property type="entry name" value="PFA4/ZDH16/20/ERF2-like"/>
</dbReference>
<evidence type="ECO:0000256" key="4">
    <source>
        <dbReference type="ARBA" id="ARBA00022989"/>
    </source>
</evidence>
<feature type="domain" description="Palmitoyltransferase DHHC" evidence="8">
    <location>
        <begin position="30"/>
        <end position="143"/>
    </location>
</feature>
<accession>A0A077Z5Q0</accession>
<dbReference type="PANTHER" id="PTHR22883">
    <property type="entry name" value="ZINC FINGER DHHC DOMAIN CONTAINING PROTEIN"/>
    <property type="match status" value="1"/>
</dbReference>
<dbReference type="GO" id="GO:0016020">
    <property type="term" value="C:membrane"/>
    <property type="evidence" value="ECO:0007669"/>
    <property type="project" value="UniProtKB-SubCell"/>
</dbReference>
<dbReference type="Proteomes" id="UP000030665">
    <property type="component" value="Unassembled WGS sequence"/>
</dbReference>
<dbReference type="OrthoDB" id="302728at2759"/>
<comment type="subcellular location">
    <subcellularLocation>
        <location evidence="1">Membrane</location>
        <topology evidence="1">Multi-pass membrane protein</topology>
    </subcellularLocation>
</comment>
<keyword evidence="3 7" id="KW-0812">Transmembrane</keyword>
<evidence type="ECO:0000256" key="5">
    <source>
        <dbReference type="ARBA" id="ARBA00023136"/>
    </source>
</evidence>
<evidence type="ECO:0000256" key="3">
    <source>
        <dbReference type="ARBA" id="ARBA00022692"/>
    </source>
</evidence>
<dbReference type="GO" id="GO:0005794">
    <property type="term" value="C:Golgi apparatus"/>
    <property type="evidence" value="ECO:0007669"/>
    <property type="project" value="TreeGrafter"/>
</dbReference>
<comment type="similarity">
    <text evidence="7">Belongs to the DHHC palmitoyltransferase family.</text>
</comment>
<evidence type="ECO:0000256" key="6">
    <source>
        <dbReference type="ARBA" id="ARBA00023315"/>
    </source>
</evidence>
<evidence type="ECO:0000313" key="10">
    <source>
        <dbReference type="Proteomes" id="UP000030665"/>
    </source>
</evidence>
<proteinExistence type="inferred from homology"/>
<dbReference type="STRING" id="36087.A0A077Z5Q0"/>
<dbReference type="EC" id="2.3.1.225" evidence="7"/>
<evidence type="ECO:0000256" key="7">
    <source>
        <dbReference type="RuleBase" id="RU079119"/>
    </source>
</evidence>
<keyword evidence="10" id="KW-1185">Reference proteome</keyword>
<reference evidence="9" key="2">
    <citation type="submission" date="2014-03" db="EMBL/GenBank/DDBJ databases">
        <title>The whipworm genome and dual-species transcriptomics of an intimate host-pathogen interaction.</title>
        <authorList>
            <person name="Foth B.J."/>
            <person name="Tsai I.J."/>
            <person name="Reid A.J."/>
            <person name="Bancroft A.J."/>
            <person name="Nichol S."/>
            <person name="Tracey A."/>
            <person name="Holroyd N."/>
            <person name="Cotton J.A."/>
            <person name="Stanley E.J."/>
            <person name="Zarowiecki M."/>
            <person name="Liu J.Z."/>
            <person name="Huckvale T."/>
            <person name="Cooper P.J."/>
            <person name="Grencis R.K."/>
            <person name="Berriman M."/>
        </authorList>
    </citation>
    <scope>NUCLEOTIDE SEQUENCE [LARGE SCALE GENOMIC DNA]</scope>
</reference>
<name>A0A077Z5Q0_TRITR</name>
<dbReference type="EMBL" id="HG805980">
    <property type="protein sequence ID" value="CDW55787.1"/>
    <property type="molecule type" value="Genomic_DNA"/>
</dbReference>
<sequence>MPVHSSDKLLTSDKVERIRSYGMYGNSYFGARYCLFCHFMVPVICHHCPVCDYCVFRKDHHCFFMGGCVGFGNQRYFIVFLFWATLGSMYSLFLVFLYFIMAIYESMCDKHEILCVLYVSIVICCTFGSTWFLVYQCAMVVKGRSARGYFCLRDMFPANRNPTIAQRIELVFGPYWAVNFLVPLPLRNKLDESYEHAMLKKQENGNPAIYCETKSGQVKYHLKKNPANDKNNFSACRAAPSCGNI</sequence>
<protein>
    <recommendedName>
        <fullName evidence="7">Palmitoyltransferase</fullName>
        <ecNumber evidence="7">2.3.1.225</ecNumber>
    </recommendedName>
</protein>
<evidence type="ECO:0000259" key="8">
    <source>
        <dbReference type="Pfam" id="PF01529"/>
    </source>
</evidence>
<keyword evidence="5 7" id="KW-0472">Membrane</keyword>
<comment type="domain">
    <text evidence="7">The DHHC domain is required for palmitoyltransferase activity.</text>
</comment>
<dbReference type="GO" id="GO:0019706">
    <property type="term" value="F:protein-cysteine S-palmitoyltransferase activity"/>
    <property type="evidence" value="ECO:0007669"/>
    <property type="project" value="UniProtKB-EC"/>
</dbReference>
<keyword evidence="4 7" id="KW-1133">Transmembrane helix</keyword>
<dbReference type="PROSITE" id="PS50216">
    <property type="entry name" value="DHHC"/>
    <property type="match status" value="1"/>
</dbReference>